<keyword evidence="3" id="KW-1185">Reference proteome</keyword>
<dbReference type="AlphaFoldDB" id="A0A4Y7L493"/>
<evidence type="ECO:0000256" key="1">
    <source>
        <dbReference type="SAM" id="MobiDB-lite"/>
    </source>
</evidence>
<proteinExistence type="predicted"/>
<reference evidence="2 3" key="1">
    <citation type="journal article" date="2018" name="Science">
        <title>The opium poppy genome and morphinan production.</title>
        <authorList>
            <person name="Guo L."/>
            <person name="Winzer T."/>
            <person name="Yang X."/>
            <person name="Li Y."/>
            <person name="Ning Z."/>
            <person name="He Z."/>
            <person name="Teodor R."/>
            <person name="Lu Y."/>
            <person name="Bowser T.A."/>
            <person name="Graham I.A."/>
            <person name="Ye K."/>
        </authorList>
    </citation>
    <scope>NUCLEOTIDE SEQUENCE [LARGE SCALE GENOMIC DNA]</scope>
    <source>
        <strain evidence="3">cv. HN1</strain>
        <tissue evidence="2">Leaves</tissue>
    </source>
</reference>
<dbReference type="EMBL" id="CM010723">
    <property type="protein sequence ID" value="RZC79452.1"/>
    <property type="molecule type" value="Genomic_DNA"/>
</dbReference>
<evidence type="ECO:0000313" key="2">
    <source>
        <dbReference type="EMBL" id="RZC79452.1"/>
    </source>
</evidence>
<dbReference type="Gramene" id="RZC79452">
    <property type="protein sequence ID" value="RZC79452"/>
    <property type="gene ID" value="C5167_003649"/>
</dbReference>
<organism evidence="2 3">
    <name type="scientific">Papaver somniferum</name>
    <name type="common">Opium poppy</name>
    <dbReference type="NCBI Taxonomy" id="3469"/>
    <lineage>
        <taxon>Eukaryota</taxon>
        <taxon>Viridiplantae</taxon>
        <taxon>Streptophyta</taxon>
        <taxon>Embryophyta</taxon>
        <taxon>Tracheophyta</taxon>
        <taxon>Spermatophyta</taxon>
        <taxon>Magnoliopsida</taxon>
        <taxon>Ranunculales</taxon>
        <taxon>Papaveraceae</taxon>
        <taxon>Papaveroideae</taxon>
        <taxon>Papaver</taxon>
    </lineage>
</organism>
<gene>
    <name evidence="2" type="ORF">C5167_003649</name>
</gene>
<sequence length="66" mass="7230">MTLAKMREGGAANALYWHNFTPSKPKTPPPSHGNGSLSEKSPNVILVSDKKFEELSQMTKHSPGEH</sequence>
<name>A0A4Y7L493_PAPSO</name>
<evidence type="ECO:0000313" key="3">
    <source>
        <dbReference type="Proteomes" id="UP000316621"/>
    </source>
</evidence>
<feature type="region of interest" description="Disordered" evidence="1">
    <location>
        <begin position="17"/>
        <end position="45"/>
    </location>
</feature>
<protein>
    <submittedName>
        <fullName evidence="2">Uncharacterized protein</fullName>
    </submittedName>
</protein>
<accession>A0A4Y7L493</accession>
<dbReference type="Proteomes" id="UP000316621">
    <property type="component" value="Chromosome 9"/>
</dbReference>